<comment type="caution">
    <text evidence="6">The sequence shown here is derived from an EMBL/GenBank/DDBJ whole genome shotgun (WGS) entry which is preliminary data.</text>
</comment>
<keyword evidence="3" id="KW-1133">Transmembrane helix</keyword>
<evidence type="ECO:0000313" key="6">
    <source>
        <dbReference type="EMBL" id="KAK7105481.1"/>
    </source>
</evidence>
<proteinExistence type="predicted"/>
<dbReference type="SUPFAM" id="SSF55550">
    <property type="entry name" value="SH2 domain"/>
    <property type="match status" value="1"/>
</dbReference>
<evidence type="ECO:0000256" key="2">
    <source>
        <dbReference type="SAM" id="MobiDB-lite"/>
    </source>
</evidence>
<accession>A0AAN9GEQ2</accession>
<keyword evidence="1" id="KW-0727">SH2 domain</keyword>
<gene>
    <name evidence="6" type="ORF">V1264_016851</name>
</gene>
<dbReference type="InterPro" id="IPR000980">
    <property type="entry name" value="SH2"/>
</dbReference>
<dbReference type="Gene3D" id="3.30.505.10">
    <property type="entry name" value="SH2 domain"/>
    <property type="match status" value="1"/>
</dbReference>
<feature type="region of interest" description="Disordered" evidence="2">
    <location>
        <begin position="198"/>
        <end position="223"/>
    </location>
</feature>
<evidence type="ECO:0000256" key="1">
    <source>
        <dbReference type="PROSITE-ProRule" id="PRU00191"/>
    </source>
</evidence>
<evidence type="ECO:0000256" key="3">
    <source>
        <dbReference type="SAM" id="Phobius"/>
    </source>
</evidence>
<feature type="domain" description="SH2" evidence="5">
    <location>
        <begin position="230"/>
        <end position="339"/>
    </location>
</feature>
<dbReference type="EMBL" id="JBAMIC010000007">
    <property type="protein sequence ID" value="KAK7105481.1"/>
    <property type="molecule type" value="Genomic_DNA"/>
</dbReference>
<dbReference type="InterPro" id="IPR036860">
    <property type="entry name" value="SH2_dom_sf"/>
</dbReference>
<protein>
    <recommendedName>
        <fullName evidence="5">SH2 domain-containing protein</fullName>
    </recommendedName>
</protein>
<keyword evidence="3" id="KW-0472">Membrane</keyword>
<evidence type="ECO:0000313" key="7">
    <source>
        <dbReference type="Proteomes" id="UP001374579"/>
    </source>
</evidence>
<reference evidence="6 7" key="1">
    <citation type="submission" date="2024-02" db="EMBL/GenBank/DDBJ databases">
        <title>Chromosome-scale genome assembly of the rough periwinkle Littorina saxatilis.</title>
        <authorList>
            <person name="De Jode A."/>
            <person name="Faria R."/>
            <person name="Formenti G."/>
            <person name="Sims Y."/>
            <person name="Smith T.P."/>
            <person name="Tracey A."/>
            <person name="Wood J.M.D."/>
            <person name="Zagrodzka Z.B."/>
            <person name="Johannesson K."/>
            <person name="Butlin R.K."/>
            <person name="Leder E.H."/>
        </authorList>
    </citation>
    <scope>NUCLEOTIDE SEQUENCE [LARGE SCALE GENOMIC DNA]</scope>
    <source>
        <strain evidence="6">Snail1</strain>
        <tissue evidence="6">Muscle</tissue>
    </source>
</reference>
<feature type="signal peptide" evidence="4">
    <location>
        <begin position="1"/>
        <end position="22"/>
    </location>
</feature>
<evidence type="ECO:0000256" key="4">
    <source>
        <dbReference type="SAM" id="SignalP"/>
    </source>
</evidence>
<dbReference type="AlphaFoldDB" id="A0AAN9GEQ2"/>
<dbReference type="SMART" id="SM00252">
    <property type="entry name" value="SH2"/>
    <property type="match status" value="1"/>
</dbReference>
<keyword evidence="4" id="KW-0732">Signal</keyword>
<evidence type="ECO:0000259" key="5">
    <source>
        <dbReference type="PROSITE" id="PS50001"/>
    </source>
</evidence>
<organism evidence="6 7">
    <name type="scientific">Littorina saxatilis</name>
    <dbReference type="NCBI Taxonomy" id="31220"/>
    <lineage>
        <taxon>Eukaryota</taxon>
        <taxon>Metazoa</taxon>
        <taxon>Spiralia</taxon>
        <taxon>Lophotrochozoa</taxon>
        <taxon>Mollusca</taxon>
        <taxon>Gastropoda</taxon>
        <taxon>Caenogastropoda</taxon>
        <taxon>Littorinimorpha</taxon>
        <taxon>Littorinoidea</taxon>
        <taxon>Littorinidae</taxon>
        <taxon>Littorina</taxon>
    </lineage>
</organism>
<dbReference type="PROSITE" id="PS50001">
    <property type="entry name" value="SH2"/>
    <property type="match status" value="1"/>
</dbReference>
<keyword evidence="7" id="KW-1185">Reference proteome</keyword>
<feature type="transmembrane region" description="Helical" evidence="3">
    <location>
        <begin position="167"/>
        <end position="189"/>
    </location>
</feature>
<feature type="chain" id="PRO_5042839895" description="SH2 domain-containing protein" evidence="4">
    <location>
        <begin position="23"/>
        <end position="354"/>
    </location>
</feature>
<dbReference type="PRINTS" id="PR00401">
    <property type="entry name" value="SH2DOMAIN"/>
</dbReference>
<dbReference type="Pfam" id="PF00017">
    <property type="entry name" value="SH2"/>
    <property type="match status" value="1"/>
</dbReference>
<dbReference type="Proteomes" id="UP001374579">
    <property type="component" value="Unassembled WGS sequence"/>
</dbReference>
<keyword evidence="3" id="KW-0812">Transmembrane</keyword>
<sequence>MLSWKISVYLITFVFASTAAEAWEAGDHTKCTTTSAVVGGRGSMTFYFRQNVDLSLESFFAYVQREDDPGNVLECDRKAKAPGITCTVLNSAFQSTGISVNRTLTLTVPNVTTDLEGTYTMRTVANDTWEKPGKCTFTVTSILNNDMEDEGGKQDGEDKDGLNLTQIIVSVVCNVIIIAVAVTVAVYCLRRHRRRRRKGANNVEDSPGDEGDGTGEGSGEATEPLLKESWYHGKIRQKKARELLKEQGIDGSFLVRASMSDPTRFQCPCTDQACYILDVYIDGRVSEWRICKTDDDAFKFIKEVEDELSFPSLPRLVEEYQENNLCINGVRLGTLTQPLDRQDNMQSLNGSTTL</sequence>
<name>A0AAN9GEQ2_9CAEN</name>